<organism evidence="2 3">
    <name type="scientific">Candidula unifasciata</name>
    <dbReference type="NCBI Taxonomy" id="100452"/>
    <lineage>
        <taxon>Eukaryota</taxon>
        <taxon>Metazoa</taxon>
        <taxon>Spiralia</taxon>
        <taxon>Lophotrochozoa</taxon>
        <taxon>Mollusca</taxon>
        <taxon>Gastropoda</taxon>
        <taxon>Heterobranchia</taxon>
        <taxon>Euthyneura</taxon>
        <taxon>Panpulmonata</taxon>
        <taxon>Eupulmonata</taxon>
        <taxon>Stylommatophora</taxon>
        <taxon>Helicina</taxon>
        <taxon>Helicoidea</taxon>
        <taxon>Geomitridae</taxon>
        <taxon>Candidula</taxon>
    </lineage>
</organism>
<sequence>MSSTRTGKSKGEIDVQAKFESMRGFSSNAQILRRHHDLKREGEKELRAIEMETRLEAMKICRLHAEYSKKLKQLEKIEANTRMQGKGNVGSQNQRNLPVTRPKQKDKKEVLLFRIEKRNGRDIYIKEAPKKRPDVNDIFLF</sequence>
<dbReference type="OrthoDB" id="6149885at2759"/>
<evidence type="ECO:0000256" key="1">
    <source>
        <dbReference type="SAM" id="MobiDB-lite"/>
    </source>
</evidence>
<protein>
    <submittedName>
        <fullName evidence="2">Uncharacterized protein</fullName>
    </submittedName>
</protein>
<gene>
    <name evidence="2" type="ORF">CUNI_LOCUS12158</name>
</gene>
<feature type="region of interest" description="Disordered" evidence="1">
    <location>
        <begin position="82"/>
        <end position="105"/>
    </location>
</feature>
<evidence type="ECO:0000313" key="2">
    <source>
        <dbReference type="EMBL" id="CAG5126600.1"/>
    </source>
</evidence>
<evidence type="ECO:0000313" key="3">
    <source>
        <dbReference type="Proteomes" id="UP000678393"/>
    </source>
</evidence>
<dbReference type="EMBL" id="CAJHNH020002398">
    <property type="protein sequence ID" value="CAG5126600.1"/>
    <property type="molecule type" value="Genomic_DNA"/>
</dbReference>
<dbReference type="AlphaFoldDB" id="A0A8S3ZFW7"/>
<reference evidence="2" key="1">
    <citation type="submission" date="2021-04" db="EMBL/GenBank/DDBJ databases">
        <authorList>
            <consortium name="Molecular Ecology Group"/>
        </authorList>
    </citation>
    <scope>NUCLEOTIDE SEQUENCE</scope>
</reference>
<proteinExistence type="predicted"/>
<accession>A0A8S3ZFW7</accession>
<name>A0A8S3ZFW7_9EUPU</name>
<keyword evidence="3" id="KW-1185">Reference proteome</keyword>
<dbReference type="Proteomes" id="UP000678393">
    <property type="component" value="Unassembled WGS sequence"/>
</dbReference>
<comment type="caution">
    <text evidence="2">The sequence shown here is derived from an EMBL/GenBank/DDBJ whole genome shotgun (WGS) entry which is preliminary data.</text>
</comment>